<dbReference type="InterPro" id="IPR017853">
    <property type="entry name" value="GH"/>
</dbReference>
<dbReference type="PANTHER" id="PTHR47786">
    <property type="entry name" value="ALPHA-1,4-GLUCAN:MALTOSE-1-PHOSPHATE MALTOSYLTRANSFERASE"/>
    <property type="match status" value="1"/>
</dbReference>
<keyword evidence="3" id="KW-1185">Reference proteome</keyword>
<sequence length="491" mass="54625">MTGWPARPVVYEVNTAAWLAGLSRAAGRAVTLGDVPEDEWDAVARPGVDAVWLMGVWERSRAGLDLVDADTRASLREALPDLREEDVVGSPYCVRRYVADAALGGPAGLAAARSALAERGARLVLDYVPNHVAPDHPWVAQCPEAFVRGDRDDLVADPAAWLVVGDQVLARGRDPYFPPWPDVVQLDAFSPAARAAAVEALTDIADQCDGIRCDMAMLPTNEVFARTWGDRAGPAPAEDFWPAVLAAVRDRHPGVVLIGEVYWDMEWALRQQGFDYCYDKRLYDRLVGLDPGGVRDHLRADVDHQDHLLRFLENHDEPRVAERLPREAGRAAAVAVATLPGATLWHEGQFEGRRTRLPVFLRRAPGEPVDRELAEWYDELVFTVASEEVRTGTWRLAEPRGWPDNQTHHNVLAWSWTALGGRRHLVVVNLSGTPSQARVPLPWSDLRGHRHGLTELLREETFYRDGDELADEGLFVSLPPWHHHLLGVARE</sequence>
<evidence type="ECO:0000313" key="2">
    <source>
        <dbReference type="EMBL" id="QFZ19644.1"/>
    </source>
</evidence>
<dbReference type="SUPFAM" id="SSF51445">
    <property type="entry name" value="(Trans)glycosidases"/>
    <property type="match status" value="1"/>
</dbReference>
<organism evidence="2 3">
    <name type="scientific">Saccharothrix syringae</name>
    <name type="common">Nocardiopsis syringae</name>
    <dbReference type="NCBI Taxonomy" id="103733"/>
    <lineage>
        <taxon>Bacteria</taxon>
        <taxon>Bacillati</taxon>
        <taxon>Actinomycetota</taxon>
        <taxon>Actinomycetes</taxon>
        <taxon>Pseudonocardiales</taxon>
        <taxon>Pseudonocardiaceae</taxon>
        <taxon>Saccharothrix</taxon>
    </lineage>
</organism>
<dbReference type="CDD" id="cd11347">
    <property type="entry name" value="AmyAc_1"/>
    <property type="match status" value="1"/>
</dbReference>
<protein>
    <submittedName>
        <fullName evidence="2">Alpha-amylase</fullName>
    </submittedName>
</protein>
<dbReference type="AlphaFoldDB" id="A0A5Q0H1C9"/>
<dbReference type="Gene3D" id="3.20.20.80">
    <property type="entry name" value="Glycosidases"/>
    <property type="match status" value="1"/>
</dbReference>
<name>A0A5Q0H1C9_SACSY</name>
<proteinExistence type="predicted"/>
<dbReference type="KEGG" id="ssyi:EKG83_21390"/>
<accession>A0A5Q0H1C9</accession>
<feature type="domain" description="Glycosyl hydrolase family 13 catalytic" evidence="1">
    <location>
        <begin position="29"/>
        <end position="395"/>
    </location>
</feature>
<dbReference type="Proteomes" id="UP000325787">
    <property type="component" value="Chromosome"/>
</dbReference>
<reference evidence="3" key="1">
    <citation type="journal article" date="2021" name="Curr. Microbiol.">
        <title>Complete genome of nocamycin-producing strain Saccharothrix syringae NRRL B-16468 reveals the biosynthetic potential for secondary metabolites.</title>
        <authorList>
            <person name="Mo X."/>
            <person name="Yang S."/>
        </authorList>
    </citation>
    <scope>NUCLEOTIDE SEQUENCE [LARGE SCALE GENOMIC DNA]</scope>
    <source>
        <strain evidence="3">ATCC 51364 / DSM 43886 / JCM 6844 / KCTC 9398 / NBRC 14523 / NRRL B-16468 / INA 2240</strain>
    </source>
</reference>
<dbReference type="PANTHER" id="PTHR47786:SF2">
    <property type="entry name" value="GLYCOSYL HYDROLASE FAMILY 13 CATALYTIC DOMAIN-CONTAINING PROTEIN"/>
    <property type="match status" value="1"/>
</dbReference>
<dbReference type="InterPro" id="IPR006047">
    <property type="entry name" value="GH13_cat_dom"/>
</dbReference>
<gene>
    <name evidence="2" type="ORF">EKG83_21390</name>
</gene>
<evidence type="ECO:0000313" key="3">
    <source>
        <dbReference type="Proteomes" id="UP000325787"/>
    </source>
</evidence>
<dbReference type="RefSeq" id="WP_033429656.1">
    <property type="nucleotide sequence ID" value="NZ_CP034550.1"/>
</dbReference>
<dbReference type="OrthoDB" id="9802433at2"/>
<dbReference type="SMART" id="SM00642">
    <property type="entry name" value="Aamy"/>
    <property type="match status" value="1"/>
</dbReference>
<dbReference type="EMBL" id="CP034550">
    <property type="protein sequence ID" value="QFZ19644.1"/>
    <property type="molecule type" value="Genomic_DNA"/>
</dbReference>
<dbReference type="GO" id="GO:0005975">
    <property type="term" value="P:carbohydrate metabolic process"/>
    <property type="evidence" value="ECO:0007669"/>
    <property type="project" value="InterPro"/>
</dbReference>
<evidence type="ECO:0000259" key="1">
    <source>
        <dbReference type="SMART" id="SM00642"/>
    </source>
</evidence>